<keyword evidence="16" id="KW-0969">Cilium</keyword>
<feature type="transmembrane region" description="Helical" evidence="13">
    <location>
        <begin position="171"/>
        <end position="191"/>
    </location>
</feature>
<dbReference type="InterPro" id="IPR002898">
    <property type="entry name" value="MotA_ExbB_proton_chnl"/>
</dbReference>
<keyword evidence="7 13" id="KW-0812">Transmembrane</keyword>
<comment type="similarity">
    <text evidence="2">Belongs to the MotA family.</text>
</comment>
<dbReference type="EMBL" id="UOGH01000103">
    <property type="protein sequence ID" value="VAX28971.1"/>
    <property type="molecule type" value="Genomic_DNA"/>
</dbReference>
<feature type="domain" description="Motility protein A N-terminal" evidence="15">
    <location>
        <begin position="4"/>
        <end position="93"/>
    </location>
</feature>
<dbReference type="PANTHER" id="PTHR30433">
    <property type="entry name" value="CHEMOTAXIS PROTEIN MOTA"/>
    <property type="match status" value="1"/>
</dbReference>
<keyword evidence="4" id="KW-1003">Cell membrane</keyword>
<dbReference type="NCBIfam" id="TIGR03818">
    <property type="entry name" value="MotA1"/>
    <property type="match status" value="1"/>
</dbReference>
<keyword evidence="11" id="KW-0406">Ion transport</keyword>
<keyword evidence="16" id="KW-0282">Flagellum</keyword>
<evidence type="ECO:0000256" key="10">
    <source>
        <dbReference type="ARBA" id="ARBA00022989"/>
    </source>
</evidence>
<dbReference type="GO" id="GO:0006935">
    <property type="term" value="P:chemotaxis"/>
    <property type="evidence" value="ECO:0007669"/>
    <property type="project" value="UniProtKB-KW"/>
</dbReference>
<dbReference type="InterPro" id="IPR047055">
    <property type="entry name" value="MotA-like"/>
</dbReference>
<reference evidence="16" key="1">
    <citation type="submission" date="2018-06" db="EMBL/GenBank/DDBJ databases">
        <authorList>
            <person name="Zhirakovskaya E."/>
        </authorList>
    </citation>
    <scope>NUCLEOTIDE SEQUENCE</scope>
</reference>
<feature type="transmembrane region" description="Helical" evidence="13">
    <location>
        <begin position="32"/>
        <end position="58"/>
    </location>
</feature>
<dbReference type="Pfam" id="PF20560">
    <property type="entry name" value="MotA_N"/>
    <property type="match status" value="1"/>
</dbReference>
<dbReference type="GO" id="GO:0005886">
    <property type="term" value="C:plasma membrane"/>
    <property type="evidence" value="ECO:0007669"/>
    <property type="project" value="UniProtKB-SubCell"/>
</dbReference>
<evidence type="ECO:0000313" key="16">
    <source>
        <dbReference type="EMBL" id="VAX28971.1"/>
    </source>
</evidence>
<evidence type="ECO:0000256" key="11">
    <source>
        <dbReference type="ARBA" id="ARBA00023065"/>
    </source>
</evidence>
<sequence length="283" mass="30121">MFVIIGILVVMGAVVGGYLMEHGNLSVLFQPAELVIIFGASIGSLIIAAPPKVLLLILKSFGKIFSSGGIGKSGYLELLGLLYNIFSKIRKEGLISIEADIEDPGKSPLFLKYKAVMSNHHAVSFLCDNLKVIISTNVPPYELDNLMELETDTHHHEALIPAHNIAMVADALPGLGIVAAVLGVVLTMGKINEPPEVLGASIGAALVGTFLGVLMCYGFVGPIATNLEAKVKEDGVSFQIIRIALVSFVGGSAPQMAVEFGRRAIPTSDRPSFNELEETVRKK</sequence>
<dbReference type="PANTHER" id="PTHR30433:SF4">
    <property type="entry name" value="MOTILITY PROTEIN A"/>
    <property type="match status" value="1"/>
</dbReference>
<evidence type="ECO:0000256" key="13">
    <source>
        <dbReference type="SAM" id="Phobius"/>
    </source>
</evidence>
<evidence type="ECO:0000256" key="12">
    <source>
        <dbReference type="ARBA" id="ARBA00023136"/>
    </source>
</evidence>
<evidence type="ECO:0000256" key="9">
    <source>
        <dbReference type="ARBA" id="ARBA00022781"/>
    </source>
</evidence>
<keyword evidence="12 13" id="KW-0472">Membrane</keyword>
<evidence type="ECO:0000256" key="7">
    <source>
        <dbReference type="ARBA" id="ARBA00022692"/>
    </source>
</evidence>
<keyword evidence="5" id="KW-0145">Chemotaxis</keyword>
<organism evidence="16">
    <name type="scientific">hydrothermal vent metagenome</name>
    <dbReference type="NCBI Taxonomy" id="652676"/>
    <lineage>
        <taxon>unclassified sequences</taxon>
        <taxon>metagenomes</taxon>
        <taxon>ecological metagenomes</taxon>
    </lineage>
</organism>
<dbReference type="InterPro" id="IPR000540">
    <property type="entry name" value="Flag_MotA_CS"/>
</dbReference>
<accession>A0A3B1CR60</accession>
<evidence type="ECO:0000256" key="4">
    <source>
        <dbReference type="ARBA" id="ARBA00022475"/>
    </source>
</evidence>
<keyword evidence="16" id="KW-0966">Cell projection</keyword>
<name>A0A3B1CR60_9ZZZZ</name>
<feature type="transmembrane region" description="Helical" evidence="13">
    <location>
        <begin position="197"/>
        <end position="220"/>
    </location>
</feature>
<dbReference type="GO" id="GO:0071978">
    <property type="term" value="P:bacterial-type flagellum-dependent swarming motility"/>
    <property type="evidence" value="ECO:0007669"/>
    <property type="project" value="InterPro"/>
</dbReference>
<evidence type="ECO:0000256" key="1">
    <source>
        <dbReference type="ARBA" id="ARBA00004429"/>
    </source>
</evidence>
<evidence type="ECO:0000256" key="8">
    <source>
        <dbReference type="ARBA" id="ARBA00022779"/>
    </source>
</evidence>
<keyword evidence="6" id="KW-0997">Cell inner membrane</keyword>
<evidence type="ECO:0000256" key="5">
    <source>
        <dbReference type="ARBA" id="ARBA00022500"/>
    </source>
</evidence>
<proteinExistence type="inferred from homology"/>
<gene>
    <name evidence="16" type="ORF">MNBD_NITROSPIRAE02-1473</name>
</gene>
<dbReference type="GO" id="GO:1902600">
    <property type="term" value="P:proton transmembrane transport"/>
    <property type="evidence" value="ECO:0007669"/>
    <property type="project" value="UniProtKB-KW"/>
</dbReference>
<keyword evidence="10 13" id="KW-1133">Transmembrane helix</keyword>
<protein>
    <submittedName>
        <fullName evidence="16">Flagellar motor rotation protein MotA</fullName>
    </submittedName>
</protein>
<comment type="subcellular location">
    <subcellularLocation>
        <location evidence="1">Cell inner membrane</location>
        <topology evidence="1">Multi-pass membrane protein</topology>
    </subcellularLocation>
</comment>
<dbReference type="AlphaFoldDB" id="A0A3B1CR60"/>
<dbReference type="InterPro" id="IPR022522">
    <property type="entry name" value="Flagellar_motor_stator_MotA"/>
</dbReference>
<dbReference type="InterPro" id="IPR046786">
    <property type="entry name" value="MotA_N"/>
</dbReference>
<evidence type="ECO:0000259" key="14">
    <source>
        <dbReference type="Pfam" id="PF01618"/>
    </source>
</evidence>
<evidence type="ECO:0000256" key="6">
    <source>
        <dbReference type="ARBA" id="ARBA00022519"/>
    </source>
</evidence>
<feature type="domain" description="MotA/TolQ/ExbB proton channel" evidence="14">
    <location>
        <begin position="135"/>
        <end position="233"/>
    </location>
</feature>
<evidence type="ECO:0000256" key="2">
    <source>
        <dbReference type="ARBA" id="ARBA00008038"/>
    </source>
</evidence>
<keyword evidence="8" id="KW-0283">Flagellar rotation</keyword>
<dbReference type="Pfam" id="PF01618">
    <property type="entry name" value="MotA_ExbB"/>
    <property type="match status" value="1"/>
</dbReference>
<evidence type="ECO:0000256" key="3">
    <source>
        <dbReference type="ARBA" id="ARBA00022448"/>
    </source>
</evidence>
<evidence type="ECO:0000259" key="15">
    <source>
        <dbReference type="Pfam" id="PF20560"/>
    </source>
</evidence>
<keyword evidence="3" id="KW-0813">Transport</keyword>
<dbReference type="PROSITE" id="PS01307">
    <property type="entry name" value="MOTA"/>
    <property type="match status" value="1"/>
</dbReference>
<keyword evidence="9" id="KW-0375">Hydrogen ion transport</keyword>